<dbReference type="Proteomes" id="UP000249056">
    <property type="component" value="Unassembled WGS sequence"/>
</dbReference>
<gene>
    <name evidence="1" type="ORF">DID88_003051</name>
</gene>
<name>A0A395IEF8_9HELO</name>
<reference evidence="1 2" key="1">
    <citation type="submission" date="2018-06" db="EMBL/GenBank/DDBJ databases">
        <title>Genome Sequence of the Brown Rot Fungal Pathogen Monilinia fructigena.</title>
        <authorList>
            <person name="Landi L."/>
            <person name="De Miccolis Angelini R.M."/>
            <person name="Pollastro S."/>
            <person name="Abate D."/>
            <person name="Faretra F."/>
            <person name="Romanazzi G."/>
        </authorList>
    </citation>
    <scope>NUCLEOTIDE SEQUENCE [LARGE SCALE GENOMIC DNA]</scope>
    <source>
        <strain evidence="1 2">Mfrg269</strain>
    </source>
</reference>
<organism evidence="1 2">
    <name type="scientific">Monilinia fructigena</name>
    <dbReference type="NCBI Taxonomy" id="38457"/>
    <lineage>
        <taxon>Eukaryota</taxon>
        <taxon>Fungi</taxon>
        <taxon>Dikarya</taxon>
        <taxon>Ascomycota</taxon>
        <taxon>Pezizomycotina</taxon>
        <taxon>Leotiomycetes</taxon>
        <taxon>Helotiales</taxon>
        <taxon>Sclerotiniaceae</taxon>
        <taxon>Monilinia</taxon>
    </lineage>
</organism>
<evidence type="ECO:0000313" key="2">
    <source>
        <dbReference type="Proteomes" id="UP000249056"/>
    </source>
</evidence>
<accession>A0A395IEF8</accession>
<sequence length="71" mass="8367">MGRYTGIRCVYMHLFQPLVEDHHSHIDSELVVTLPWSMELRLPLQGNNVLKEFKDIKGVFRIHITKYTKAD</sequence>
<evidence type="ECO:0000313" key="1">
    <source>
        <dbReference type="EMBL" id="RAL58745.1"/>
    </source>
</evidence>
<comment type="caution">
    <text evidence="1">The sequence shown here is derived from an EMBL/GenBank/DDBJ whole genome shotgun (WGS) entry which is preliminary data.</text>
</comment>
<proteinExistence type="predicted"/>
<dbReference type="AlphaFoldDB" id="A0A395IEF8"/>
<keyword evidence="2" id="KW-1185">Reference proteome</keyword>
<protein>
    <submittedName>
        <fullName evidence="1">Uncharacterized protein</fullName>
    </submittedName>
</protein>
<dbReference type="EMBL" id="QKRW01000070">
    <property type="protein sequence ID" value="RAL58745.1"/>
    <property type="molecule type" value="Genomic_DNA"/>
</dbReference>